<feature type="chain" id="PRO_5007857796" evidence="3">
    <location>
        <begin position="26"/>
        <end position="441"/>
    </location>
</feature>
<dbReference type="InParanoid" id="A0A165FKC9"/>
<keyword evidence="2" id="KW-0812">Transmembrane</keyword>
<feature type="region of interest" description="Disordered" evidence="1">
    <location>
        <begin position="422"/>
        <end position="441"/>
    </location>
</feature>
<keyword evidence="2" id="KW-0472">Membrane</keyword>
<feature type="transmembrane region" description="Helical" evidence="2">
    <location>
        <begin position="303"/>
        <end position="326"/>
    </location>
</feature>
<feature type="region of interest" description="Disordered" evidence="1">
    <location>
        <begin position="188"/>
        <end position="298"/>
    </location>
</feature>
<feature type="compositionally biased region" description="Low complexity" evidence="1">
    <location>
        <begin position="373"/>
        <end position="394"/>
    </location>
</feature>
<sequence length="441" mass="47035">MVFVESHSLFTLLFALTTLAVQSSARQNNNTIDDTNGDPFTGVVPSYEPPSQWISRGAARPCPGCGVQPDPGQTLSQTWHEITNNLGQNPGTMTFTFTGIALYVFCILPGTVQFVTTESHLQFFIDDKPVGSFNFVPTTTAYQYQHLVFSVQSLANVQHTFRMSNTADAKFGPMGSIALFDYALYTRSTDPPGTTDPPQSPPLNNPGPTNPSSPTIADGAEAPPASSSSPTSRTTQQQTPLSAPSTTGRTSVPATGSVNNISLTNPTSKPGLGTSGGSENSPSASTSPTAQQAPMSTPSTGQLGMWIGIGVGISVLVVGAGLFLLLRLWRRRPSPVATIVRVEAETFTPSQVTRERRLSMVKDRTSTRGYNDSASAFFPTSSSTPTSSRAPASTVIASDSTQLQEEIILLRNEVDRLRVIADEVPPPTYDSRSRSSQYSTE</sequence>
<gene>
    <name evidence="4" type="ORF">EXIGLDRAFT_838693</name>
</gene>
<evidence type="ECO:0000313" key="5">
    <source>
        <dbReference type="Proteomes" id="UP000077266"/>
    </source>
</evidence>
<dbReference type="STRING" id="1314781.A0A165FKC9"/>
<reference evidence="4 5" key="1">
    <citation type="journal article" date="2016" name="Mol. Biol. Evol.">
        <title>Comparative Genomics of Early-Diverging Mushroom-Forming Fungi Provides Insights into the Origins of Lignocellulose Decay Capabilities.</title>
        <authorList>
            <person name="Nagy L.G."/>
            <person name="Riley R."/>
            <person name="Tritt A."/>
            <person name="Adam C."/>
            <person name="Daum C."/>
            <person name="Floudas D."/>
            <person name="Sun H."/>
            <person name="Yadav J.S."/>
            <person name="Pangilinan J."/>
            <person name="Larsson K.H."/>
            <person name="Matsuura K."/>
            <person name="Barry K."/>
            <person name="Labutti K."/>
            <person name="Kuo R."/>
            <person name="Ohm R.A."/>
            <person name="Bhattacharya S.S."/>
            <person name="Shirouzu T."/>
            <person name="Yoshinaga Y."/>
            <person name="Martin F.M."/>
            <person name="Grigoriev I.V."/>
            <person name="Hibbett D.S."/>
        </authorList>
    </citation>
    <scope>NUCLEOTIDE SEQUENCE [LARGE SCALE GENOMIC DNA]</scope>
    <source>
        <strain evidence="4 5">HHB12029</strain>
    </source>
</reference>
<dbReference type="OrthoDB" id="3270641at2759"/>
<feature type="compositionally biased region" description="Polar residues" evidence="1">
    <location>
        <begin position="243"/>
        <end position="268"/>
    </location>
</feature>
<dbReference type="AlphaFoldDB" id="A0A165FKC9"/>
<keyword evidence="3" id="KW-0732">Signal</keyword>
<dbReference type="EMBL" id="KV426080">
    <property type="protein sequence ID" value="KZV89134.1"/>
    <property type="molecule type" value="Genomic_DNA"/>
</dbReference>
<accession>A0A165FKC9</accession>
<evidence type="ECO:0000313" key="4">
    <source>
        <dbReference type="EMBL" id="KZV89134.1"/>
    </source>
</evidence>
<proteinExistence type="predicted"/>
<evidence type="ECO:0000256" key="2">
    <source>
        <dbReference type="SAM" id="Phobius"/>
    </source>
</evidence>
<keyword evidence="2" id="KW-1133">Transmembrane helix</keyword>
<protein>
    <submittedName>
        <fullName evidence="4">Uncharacterized protein</fullName>
    </submittedName>
</protein>
<organism evidence="4 5">
    <name type="scientific">Exidia glandulosa HHB12029</name>
    <dbReference type="NCBI Taxonomy" id="1314781"/>
    <lineage>
        <taxon>Eukaryota</taxon>
        <taxon>Fungi</taxon>
        <taxon>Dikarya</taxon>
        <taxon>Basidiomycota</taxon>
        <taxon>Agaricomycotina</taxon>
        <taxon>Agaricomycetes</taxon>
        <taxon>Auriculariales</taxon>
        <taxon>Exidiaceae</taxon>
        <taxon>Exidia</taxon>
    </lineage>
</organism>
<feature type="region of interest" description="Disordered" evidence="1">
    <location>
        <begin position="372"/>
        <end position="394"/>
    </location>
</feature>
<dbReference type="Proteomes" id="UP000077266">
    <property type="component" value="Unassembled WGS sequence"/>
</dbReference>
<evidence type="ECO:0000256" key="3">
    <source>
        <dbReference type="SAM" id="SignalP"/>
    </source>
</evidence>
<evidence type="ECO:0000256" key="1">
    <source>
        <dbReference type="SAM" id="MobiDB-lite"/>
    </source>
</evidence>
<dbReference type="Gene3D" id="2.60.120.260">
    <property type="entry name" value="Galactose-binding domain-like"/>
    <property type="match status" value="1"/>
</dbReference>
<name>A0A165FKC9_EXIGL</name>
<feature type="signal peptide" evidence="3">
    <location>
        <begin position="1"/>
        <end position="25"/>
    </location>
</feature>
<feature type="compositionally biased region" description="Pro residues" evidence="1">
    <location>
        <begin position="194"/>
        <end position="211"/>
    </location>
</feature>
<feature type="compositionally biased region" description="Low complexity" evidence="1">
    <location>
        <begin position="223"/>
        <end position="242"/>
    </location>
</feature>
<feature type="compositionally biased region" description="Polar residues" evidence="1">
    <location>
        <begin position="277"/>
        <end position="298"/>
    </location>
</feature>
<keyword evidence="5" id="KW-1185">Reference proteome</keyword>